<dbReference type="InterPro" id="IPR055357">
    <property type="entry name" value="LRR_At1g61320_AtMIF1"/>
</dbReference>
<organism evidence="2 3">
    <name type="scientific">Paspalum notatum var. saurae</name>
    <dbReference type="NCBI Taxonomy" id="547442"/>
    <lineage>
        <taxon>Eukaryota</taxon>
        <taxon>Viridiplantae</taxon>
        <taxon>Streptophyta</taxon>
        <taxon>Embryophyta</taxon>
        <taxon>Tracheophyta</taxon>
        <taxon>Spermatophyta</taxon>
        <taxon>Magnoliopsida</taxon>
        <taxon>Liliopsida</taxon>
        <taxon>Poales</taxon>
        <taxon>Poaceae</taxon>
        <taxon>PACMAD clade</taxon>
        <taxon>Panicoideae</taxon>
        <taxon>Andropogonodae</taxon>
        <taxon>Paspaleae</taxon>
        <taxon>Paspalinae</taxon>
        <taxon>Paspalum</taxon>
    </lineage>
</organism>
<name>A0AAQ3WSQ0_PASNO</name>
<dbReference type="SUPFAM" id="SSF52047">
    <property type="entry name" value="RNI-like"/>
    <property type="match status" value="1"/>
</dbReference>
<gene>
    <name evidence="2" type="ORF">U9M48_021186</name>
</gene>
<dbReference type="PANTHER" id="PTHR34145">
    <property type="entry name" value="OS02G0105600 PROTEIN"/>
    <property type="match status" value="1"/>
</dbReference>
<dbReference type="InterPro" id="IPR001810">
    <property type="entry name" value="F-box_dom"/>
</dbReference>
<evidence type="ECO:0000313" key="3">
    <source>
        <dbReference type="Proteomes" id="UP001341281"/>
    </source>
</evidence>
<feature type="domain" description="F-box" evidence="1">
    <location>
        <begin position="127"/>
        <end position="163"/>
    </location>
</feature>
<accession>A0AAQ3WSQ0</accession>
<dbReference type="InterPro" id="IPR036047">
    <property type="entry name" value="F-box-like_dom_sf"/>
</dbReference>
<dbReference type="PROSITE" id="PS50181">
    <property type="entry name" value="FBOX"/>
    <property type="match status" value="1"/>
</dbReference>
<sequence>MAATHRTSGAAEGCHCVVGPSHICRAPLKGVGCVLCRLLCAFASPRIGSSHRWAPVNPDGIAKLADGGVGGPAGLALACNTLDSNGRVLVRVGDGRPVSIGKGTSLVCRSKSTDCSKELIYRKWRSDVELGDLPEDVLRKVFSKLHFNEAVRTSVLSRKWRRMWTISSRLCLDCILIFGQRHYFRDKQKYTQQFIDCVNMVLRQLYGEVVEELEVRVKFDDMLVDHLNSWISFAVSSLTKSIVLDLLPAGSRGEEDIISRIQHVQLSSVSFKPSSRFMGFPNLKKLDLHFFDASRKDLEDMLAGCSSLEWLSLSRCCMEDELTVKKPLPHLQYLRIVCCWIMKVELHAENIKTFIYRGAQVPIDLGQVKQLETAEINLHRVNSYNYLRDVIITGFKGIKGQLEFLLNIVENAPALK</sequence>
<dbReference type="SUPFAM" id="SSF81383">
    <property type="entry name" value="F-box domain"/>
    <property type="match status" value="1"/>
</dbReference>
<dbReference type="InterPro" id="IPR053772">
    <property type="entry name" value="At1g61320/At1g61330-like"/>
</dbReference>
<protein>
    <recommendedName>
        <fullName evidence="1">F-box domain-containing protein</fullName>
    </recommendedName>
</protein>
<evidence type="ECO:0000259" key="1">
    <source>
        <dbReference type="PROSITE" id="PS50181"/>
    </source>
</evidence>
<dbReference type="Pfam" id="PF00646">
    <property type="entry name" value="F-box"/>
    <property type="match status" value="1"/>
</dbReference>
<reference evidence="2 3" key="1">
    <citation type="submission" date="2024-02" db="EMBL/GenBank/DDBJ databases">
        <title>High-quality chromosome-scale genome assembly of Pensacola bahiagrass (Paspalum notatum Flugge var. saurae).</title>
        <authorList>
            <person name="Vega J.M."/>
            <person name="Podio M."/>
            <person name="Orjuela J."/>
            <person name="Siena L.A."/>
            <person name="Pessino S.C."/>
            <person name="Combes M.C."/>
            <person name="Mariac C."/>
            <person name="Albertini E."/>
            <person name="Pupilli F."/>
            <person name="Ortiz J.P.A."/>
            <person name="Leblanc O."/>
        </authorList>
    </citation>
    <scope>NUCLEOTIDE SEQUENCE [LARGE SCALE GENOMIC DNA]</scope>
    <source>
        <strain evidence="2">R1</strain>
        <tissue evidence="2">Leaf</tissue>
    </source>
</reference>
<evidence type="ECO:0000313" key="2">
    <source>
        <dbReference type="EMBL" id="WVZ72777.1"/>
    </source>
</evidence>
<dbReference type="PANTHER" id="PTHR34145:SF57">
    <property type="entry name" value="F-BOX DOMAIN-CONTAINING PROTEIN"/>
    <property type="match status" value="1"/>
</dbReference>
<dbReference type="Pfam" id="PF23622">
    <property type="entry name" value="LRR_At1g61320_AtMIF1"/>
    <property type="match status" value="1"/>
</dbReference>
<proteinExistence type="predicted"/>
<dbReference type="Proteomes" id="UP001341281">
    <property type="component" value="Chromosome 04"/>
</dbReference>
<feature type="non-terminal residue" evidence="2">
    <location>
        <position position="416"/>
    </location>
</feature>
<dbReference type="InterPro" id="IPR032675">
    <property type="entry name" value="LRR_dom_sf"/>
</dbReference>
<keyword evidence="3" id="KW-1185">Reference proteome</keyword>
<dbReference type="EMBL" id="CP144748">
    <property type="protein sequence ID" value="WVZ72777.1"/>
    <property type="molecule type" value="Genomic_DNA"/>
</dbReference>
<dbReference type="AlphaFoldDB" id="A0AAQ3WSQ0"/>
<dbReference type="Gene3D" id="3.80.10.10">
    <property type="entry name" value="Ribonuclease Inhibitor"/>
    <property type="match status" value="1"/>
</dbReference>